<evidence type="ECO:0000313" key="2">
    <source>
        <dbReference type="Proteomes" id="UP001162483"/>
    </source>
</evidence>
<protein>
    <submittedName>
        <fullName evidence="1">Uncharacterized protein</fullName>
    </submittedName>
</protein>
<reference evidence="1" key="1">
    <citation type="submission" date="2023-05" db="EMBL/GenBank/DDBJ databases">
        <authorList>
            <person name="Stuckert A."/>
        </authorList>
    </citation>
    <scope>NUCLEOTIDE SEQUENCE</scope>
</reference>
<name>A0ABN9HPB9_9NEOB</name>
<proteinExistence type="predicted"/>
<organism evidence="1 2">
    <name type="scientific">Staurois parvus</name>
    <dbReference type="NCBI Taxonomy" id="386267"/>
    <lineage>
        <taxon>Eukaryota</taxon>
        <taxon>Metazoa</taxon>
        <taxon>Chordata</taxon>
        <taxon>Craniata</taxon>
        <taxon>Vertebrata</taxon>
        <taxon>Euteleostomi</taxon>
        <taxon>Amphibia</taxon>
        <taxon>Batrachia</taxon>
        <taxon>Anura</taxon>
        <taxon>Neobatrachia</taxon>
        <taxon>Ranoidea</taxon>
        <taxon>Ranidae</taxon>
        <taxon>Staurois</taxon>
    </lineage>
</organism>
<keyword evidence="2" id="KW-1185">Reference proteome</keyword>
<dbReference type="Proteomes" id="UP001162483">
    <property type="component" value="Unassembled WGS sequence"/>
</dbReference>
<sequence length="163" mass="18978">MLRTTGKVVPFYITNNNSSEFRDRVSKCSFAILYHSKTRGRLNITDVTDSLYDNEVTHMSKALGKEKVLVMMDDVDDSSDWAKKNILHNQPTILNQTRDLYLFTREEKENKERIKEKLQTHPEYTHSGVIQLSDIRCGRDSHPVCAMDSLLHQCLSRRYLDII</sequence>
<dbReference type="EMBL" id="CATNWA010021724">
    <property type="protein sequence ID" value="CAI9623650.1"/>
    <property type="molecule type" value="Genomic_DNA"/>
</dbReference>
<accession>A0ABN9HPB9</accession>
<gene>
    <name evidence="1" type="ORF">SPARVUS_LOCUS16512547</name>
</gene>
<comment type="caution">
    <text evidence="1">The sequence shown here is derived from an EMBL/GenBank/DDBJ whole genome shotgun (WGS) entry which is preliminary data.</text>
</comment>
<evidence type="ECO:0000313" key="1">
    <source>
        <dbReference type="EMBL" id="CAI9623650.1"/>
    </source>
</evidence>